<feature type="region of interest" description="Disordered" evidence="1">
    <location>
        <begin position="93"/>
        <end position="113"/>
    </location>
</feature>
<dbReference type="RefSeq" id="WP_069316149.1">
    <property type="nucleotide sequence ID" value="NZ_CAWNQJ010000002.1"/>
</dbReference>
<evidence type="ECO:0000313" key="3">
    <source>
        <dbReference type="EMBL" id="PHM52247.1"/>
    </source>
</evidence>
<dbReference type="EMBL" id="NJAI01000010">
    <property type="protein sequence ID" value="PHM52247.1"/>
    <property type="molecule type" value="Genomic_DNA"/>
</dbReference>
<gene>
    <name evidence="2" type="ORF">A9255_07430</name>
    <name evidence="4" type="ORF">Xhom_03942</name>
    <name evidence="3" type="ORF">Xhom_04627</name>
</gene>
<reference evidence="3 6" key="2">
    <citation type="journal article" date="2017" name="Nat. Microbiol.">
        <title>Natural product diversity associated with the nematode symbionts Photorhabdus and Xenorhabdus.</title>
        <authorList>
            <person name="Tobias N.J."/>
            <person name="Wolff H."/>
            <person name="Djahanschiri B."/>
            <person name="Grundmann F."/>
            <person name="Kronenwerth M."/>
            <person name="Shi Y.M."/>
            <person name="Simonyi S."/>
            <person name="Grun P."/>
            <person name="Shapiro-Ilan D."/>
            <person name="Pidot S.J."/>
            <person name="Stinear T.P."/>
            <person name="Ebersberger I."/>
            <person name="Bode H.B."/>
        </authorList>
    </citation>
    <scope>NUCLEOTIDE SEQUENCE [LARGE SCALE GENOMIC DNA]</scope>
    <source>
        <strain evidence="3 6">DSM 17903</strain>
    </source>
</reference>
<evidence type="ECO:0000256" key="1">
    <source>
        <dbReference type="SAM" id="MobiDB-lite"/>
    </source>
</evidence>
<dbReference type="Proteomes" id="UP000225433">
    <property type="component" value="Unassembled WGS sequence"/>
</dbReference>
<dbReference type="OrthoDB" id="6474082at2"/>
<dbReference type="EMBL" id="CP016176">
    <property type="protein sequence ID" value="AOM40423.1"/>
    <property type="molecule type" value="Genomic_DNA"/>
</dbReference>
<evidence type="ECO:0000313" key="6">
    <source>
        <dbReference type="Proteomes" id="UP000225433"/>
    </source>
</evidence>
<name>A0A2G0PZ51_XENHO</name>
<dbReference type="EMBL" id="NJAI01000007">
    <property type="protein sequence ID" value="PHM53059.1"/>
    <property type="molecule type" value="Genomic_DNA"/>
</dbReference>
<dbReference type="STRING" id="351679.A9255_07430"/>
<evidence type="ECO:0000313" key="2">
    <source>
        <dbReference type="EMBL" id="AOM40423.1"/>
    </source>
</evidence>
<dbReference type="Proteomes" id="UP000094600">
    <property type="component" value="Chromosome"/>
</dbReference>
<accession>A0A2G0PZ51</accession>
<protein>
    <submittedName>
        <fullName evidence="3">Uncharacterized protein</fullName>
    </submittedName>
</protein>
<dbReference type="AlphaFoldDB" id="A0A2G0PZ51"/>
<evidence type="ECO:0000313" key="5">
    <source>
        <dbReference type="Proteomes" id="UP000094600"/>
    </source>
</evidence>
<dbReference type="KEGG" id="xho:A9255_07430"/>
<evidence type="ECO:0000313" key="4">
    <source>
        <dbReference type="EMBL" id="PHM53059.1"/>
    </source>
</evidence>
<proteinExistence type="predicted"/>
<organism evidence="3 6">
    <name type="scientific">Xenorhabdus hominickii</name>
    <dbReference type="NCBI Taxonomy" id="351679"/>
    <lineage>
        <taxon>Bacteria</taxon>
        <taxon>Pseudomonadati</taxon>
        <taxon>Pseudomonadota</taxon>
        <taxon>Gammaproteobacteria</taxon>
        <taxon>Enterobacterales</taxon>
        <taxon>Morganellaceae</taxon>
        <taxon>Xenorhabdus</taxon>
    </lineage>
</organism>
<reference evidence="2 5" key="1">
    <citation type="submission" date="2016-06" db="EMBL/GenBank/DDBJ databases">
        <title>Bacterial characters and pathogenicity of Xenorhabdus hominickii from an entomopathogenic nematode, Steinernema monticolum.</title>
        <authorList>
            <person name="Park Y."/>
            <person name="Kim Y."/>
        </authorList>
    </citation>
    <scope>NUCLEOTIDE SEQUENCE [LARGE SCALE GENOMIC DNA]</scope>
    <source>
        <strain evidence="2 5">ANU1</strain>
    </source>
</reference>
<sequence length="127" mass="14319">MNTYPIHNVAMPEIYHPGDAEWIQKMLSAMNSTTREYARDKYAYVYKLRRDEDPVPHRRDNTGARAANTWLRLFFKKNYRSMKGYTEEPLLVPKAQPEDKPHSGVALGQGQAGNTEMAVSSGCGIGG</sequence>
<keyword evidence="5" id="KW-1185">Reference proteome</keyword>